<dbReference type="GO" id="GO:0140330">
    <property type="term" value="P:xenobiotic detoxification by transmembrane export across the cell outer membrane"/>
    <property type="evidence" value="ECO:0007669"/>
    <property type="project" value="UniProtKB-ARBA"/>
</dbReference>
<evidence type="ECO:0000256" key="9">
    <source>
        <dbReference type="ARBA" id="ARBA00023288"/>
    </source>
</evidence>
<dbReference type="InterPro" id="IPR058625">
    <property type="entry name" value="MdtA-like_BSH"/>
</dbReference>
<dbReference type="InterPro" id="IPR006143">
    <property type="entry name" value="RND_pump_MFP"/>
</dbReference>
<gene>
    <name evidence="16" type="ORF">ACH50_02100</name>
</gene>
<dbReference type="AlphaFoldDB" id="A0A0J8VUT6"/>
<protein>
    <submittedName>
        <fullName evidence="16">Multidrug transporter</fullName>
    </submittedName>
</protein>
<keyword evidence="10" id="KW-0175">Coiled coil</keyword>
<feature type="coiled-coil region" evidence="10">
    <location>
        <begin position="112"/>
        <end position="163"/>
    </location>
</feature>
<sequence length="415" mass="44265">MNKNRGLTPLAIVLMLSGGLALTGCDDKQEQQQAPQAPEVGVVTLKSEPLQITTDLPGRTSAYRVAEVRPQVSGIILKRNFTEGSDIEAGVSLYQIDPATYQATYESAKGDLARAQAAANIAQVTLKRYQRLIGTKYISQQDFDNAQAEAQQANAAVVAAKAAVETARINLAYTKVTSPISGRIGKSNVTEGALVQNGQTTALATVQQLDPIYVDVTQSSNDFLRLKQELANGSLQQENGKAKVELLTQDGQKFPQQGTLEFSDVTVDQTTGSITLRAIFPNPDRTLLPGMFVRARLEEGVNPNAILVPQQGVARTPRGEATVMVVGAGDKVEVRPVTTAQAIGDKWLVTDGVKAGDRVIITGLQKVRPGAQVKAQEVAANQENQQQQQNPQQNQQQAGSGEAANAGGQSEQPKS</sequence>
<keyword evidence="17" id="KW-1185">Reference proteome</keyword>
<dbReference type="SUPFAM" id="SSF111369">
    <property type="entry name" value="HlyD-like secretion proteins"/>
    <property type="match status" value="1"/>
</dbReference>
<keyword evidence="5" id="KW-0997">Cell inner membrane</keyword>
<dbReference type="GO" id="GO:0046677">
    <property type="term" value="P:response to antibiotic"/>
    <property type="evidence" value="ECO:0007669"/>
    <property type="project" value="TreeGrafter"/>
</dbReference>
<evidence type="ECO:0000256" key="8">
    <source>
        <dbReference type="ARBA" id="ARBA00023139"/>
    </source>
</evidence>
<keyword evidence="4" id="KW-1003">Cell membrane</keyword>
<evidence type="ECO:0000256" key="3">
    <source>
        <dbReference type="ARBA" id="ARBA00022448"/>
    </source>
</evidence>
<evidence type="ECO:0000259" key="14">
    <source>
        <dbReference type="Pfam" id="PF25944"/>
    </source>
</evidence>
<dbReference type="Proteomes" id="UP000037315">
    <property type="component" value="Unassembled WGS sequence"/>
</dbReference>
<dbReference type="Gene3D" id="2.40.420.20">
    <property type="match status" value="1"/>
</dbReference>
<comment type="subcellular location">
    <subcellularLocation>
        <location evidence="1">Cell inner membrane</location>
        <topology evidence="1">Lipid-anchor</topology>
    </subcellularLocation>
</comment>
<comment type="caution">
    <text evidence="16">The sequence shown here is derived from an EMBL/GenBank/DDBJ whole genome shotgun (WGS) entry which is preliminary data.</text>
</comment>
<reference evidence="16 17" key="1">
    <citation type="submission" date="2015-06" db="EMBL/GenBank/DDBJ databases">
        <title>Genome sequencing of Cronobacter sp. strain DJ34 isolated from petroleum contaminated sludge of Duliajan Oil Fields, Assam, India.</title>
        <authorList>
            <person name="Pal S."/>
            <person name="Banerjee T.D."/>
            <person name="Roy A."/>
            <person name="Sar P."/>
            <person name="Kazy S.K."/>
        </authorList>
    </citation>
    <scope>NUCLEOTIDE SEQUENCE [LARGE SCALE GENOMIC DNA]</scope>
    <source>
        <strain evidence="16 17">DJ34</strain>
    </source>
</reference>
<keyword evidence="6" id="KW-0732">Signal</keyword>
<dbReference type="PROSITE" id="PS51257">
    <property type="entry name" value="PROKAR_LIPOPROTEIN"/>
    <property type="match status" value="1"/>
</dbReference>
<evidence type="ECO:0000256" key="5">
    <source>
        <dbReference type="ARBA" id="ARBA00022519"/>
    </source>
</evidence>
<dbReference type="PATRIC" id="fig|1656095.3.peg.194"/>
<evidence type="ECO:0000256" key="2">
    <source>
        <dbReference type="ARBA" id="ARBA00009477"/>
    </source>
</evidence>
<dbReference type="Pfam" id="PF25967">
    <property type="entry name" value="RND-MFP_C"/>
    <property type="match status" value="1"/>
</dbReference>
<dbReference type="PANTHER" id="PTHR30158:SF3">
    <property type="entry name" value="MULTIDRUG EFFLUX PUMP SUBUNIT ACRA-RELATED"/>
    <property type="match status" value="1"/>
</dbReference>
<feature type="domain" description="Multidrug resistance protein MdtA-like beta-barrel" evidence="14">
    <location>
        <begin position="211"/>
        <end position="300"/>
    </location>
</feature>
<evidence type="ECO:0000259" key="15">
    <source>
        <dbReference type="Pfam" id="PF25967"/>
    </source>
</evidence>
<keyword evidence="8" id="KW-0564">Palmitate</keyword>
<dbReference type="Pfam" id="PF25944">
    <property type="entry name" value="Beta-barrel_RND"/>
    <property type="match status" value="1"/>
</dbReference>
<evidence type="ECO:0000256" key="10">
    <source>
        <dbReference type="SAM" id="Coils"/>
    </source>
</evidence>
<evidence type="ECO:0000256" key="1">
    <source>
        <dbReference type="ARBA" id="ARBA00004519"/>
    </source>
</evidence>
<feature type="domain" description="Multidrug resistance protein MdtA-like alpha-helical hairpin" evidence="12">
    <location>
        <begin position="104"/>
        <end position="174"/>
    </location>
</feature>
<dbReference type="EMBL" id="LFEJ01000003">
    <property type="protein sequence ID" value="KMV36225.1"/>
    <property type="molecule type" value="Genomic_DNA"/>
</dbReference>
<accession>A0A0J8VUT6</accession>
<dbReference type="NCBIfam" id="TIGR01730">
    <property type="entry name" value="RND_mfp"/>
    <property type="match status" value="1"/>
</dbReference>
<dbReference type="Gene3D" id="2.40.30.170">
    <property type="match status" value="1"/>
</dbReference>
<dbReference type="Gene3D" id="2.40.50.100">
    <property type="match status" value="1"/>
</dbReference>
<feature type="region of interest" description="Disordered" evidence="11">
    <location>
        <begin position="374"/>
        <end position="415"/>
    </location>
</feature>
<dbReference type="Gene3D" id="1.10.287.470">
    <property type="entry name" value="Helix hairpin bin"/>
    <property type="match status" value="1"/>
</dbReference>
<evidence type="ECO:0000313" key="16">
    <source>
        <dbReference type="EMBL" id="KMV36225.1"/>
    </source>
</evidence>
<dbReference type="NCBIfam" id="NF011604">
    <property type="entry name" value="PRK15030.1"/>
    <property type="match status" value="1"/>
</dbReference>
<keyword evidence="9" id="KW-0449">Lipoprotein</keyword>
<dbReference type="Pfam" id="PF25876">
    <property type="entry name" value="HH_MFP_RND"/>
    <property type="match status" value="1"/>
</dbReference>
<evidence type="ECO:0000256" key="7">
    <source>
        <dbReference type="ARBA" id="ARBA00023136"/>
    </source>
</evidence>
<proteinExistence type="inferred from homology"/>
<keyword evidence="7" id="KW-0472">Membrane</keyword>
<name>A0A0J8VUT6_9ENTR</name>
<dbReference type="Pfam" id="PF25917">
    <property type="entry name" value="BSH_RND"/>
    <property type="match status" value="1"/>
</dbReference>
<dbReference type="STRING" id="1121863.GCA_000621185_00564"/>
<dbReference type="InterPro" id="IPR058628">
    <property type="entry name" value="AcrA"/>
</dbReference>
<dbReference type="InterPro" id="IPR058627">
    <property type="entry name" value="MdtA-like_C"/>
</dbReference>
<dbReference type="OrthoDB" id="9800613at2"/>
<feature type="domain" description="Multidrug resistance protein MdtA-like barrel-sandwich hybrid" evidence="13">
    <location>
        <begin position="64"/>
        <end position="207"/>
    </location>
</feature>
<evidence type="ECO:0000259" key="12">
    <source>
        <dbReference type="Pfam" id="PF25876"/>
    </source>
</evidence>
<feature type="compositionally biased region" description="Low complexity" evidence="11">
    <location>
        <begin position="375"/>
        <end position="415"/>
    </location>
</feature>
<evidence type="ECO:0000256" key="11">
    <source>
        <dbReference type="SAM" id="MobiDB-lite"/>
    </source>
</evidence>
<dbReference type="RefSeq" id="WP_024557391.1">
    <property type="nucleotide sequence ID" value="NZ_LFEJ01000003.1"/>
</dbReference>
<evidence type="ECO:0000256" key="6">
    <source>
        <dbReference type="ARBA" id="ARBA00022729"/>
    </source>
</evidence>
<evidence type="ECO:0000313" key="17">
    <source>
        <dbReference type="Proteomes" id="UP000037315"/>
    </source>
</evidence>
<dbReference type="GO" id="GO:0022857">
    <property type="term" value="F:transmembrane transporter activity"/>
    <property type="evidence" value="ECO:0007669"/>
    <property type="project" value="InterPro"/>
</dbReference>
<feature type="domain" description="Multidrug resistance protein MdtA-like C-terminal permuted SH3" evidence="15">
    <location>
        <begin position="304"/>
        <end position="366"/>
    </location>
</feature>
<comment type="similarity">
    <text evidence="2">Belongs to the membrane fusion protein (MFP) (TC 8.A.1) family.</text>
</comment>
<keyword evidence="3" id="KW-0813">Transport</keyword>
<dbReference type="FunFam" id="1.10.287.470:FF:000002">
    <property type="entry name" value="Efflux RND transporter periplasmic adaptor subunit"/>
    <property type="match status" value="1"/>
</dbReference>
<organism evidence="16 17">
    <name type="scientific">Franconibacter pulveris</name>
    <dbReference type="NCBI Taxonomy" id="435910"/>
    <lineage>
        <taxon>Bacteria</taxon>
        <taxon>Pseudomonadati</taxon>
        <taxon>Pseudomonadota</taxon>
        <taxon>Gammaproteobacteria</taxon>
        <taxon>Enterobacterales</taxon>
        <taxon>Enterobacteriaceae</taxon>
        <taxon>Franconibacter</taxon>
    </lineage>
</organism>
<evidence type="ECO:0000256" key="4">
    <source>
        <dbReference type="ARBA" id="ARBA00022475"/>
    </source>
</evidence>
<dbReference type="GO" id="GO:0005886">
    <property type="term" value="C:plasma membrane"/>
    <property type="evidence" value="ECO:0007669"/>
    <property type="project" value="UniProtKB-SubCell"/>
</dbReference>
<evidence type="ECO:0000259" key="13">
    <source>
        <dbReference type="Pfam" id="PF25917"/>
    </source>
</evidence>
<dbReference type="FunFam" id="2.40.420.20:FF:000001">
    <property type="entry name" value="Efflux RND transporter periplasmic adaptor subunit"/>
    <property type="match status" value="1"/>
</dbReference>
<dbReference type="InterPro" id="IPR058626">
    <property type="entry name" value="MdtA-like_b-barrel"/>
</dbReference>
<dbReference type="FunFam" id="2.40.30.170:FF:000001">
    <property type="entry name" value="Multidrug resistance efflux transporter MdtE"/>
    <property type="match status" value="1"/>
</dbReference>
<dbReference type="PANTHER" id="PTHR30158">
    <property type="entry name" value="ACRA/E-RELATED COMPONENT OF DRUG EFFLUX TRANSPORTER"/>
    <property type="match status" value="1"/>
</dbReference>
<dbReference type="InterPro" id="IPR058624">
    <property type="entry name" value="MdtA-like_HH"/>
</dbReference>
<dbReference type="GO" id="GO:0015721">
    <property type="term" value="P:bile acid and bile salt transport"/>
    <property type="evidence" value="ECO:0007669"/>
    <property type="project" value="TreeGrafter"/>
</dbReference>